<reference evidence="2 3" key="1">
    <citation type="submission" date="2019-09" db="EMBL/GenBank/DDBJ databases">
        <authorList>
            <person name="Ou C."/>
        </authorList>
    </citation>
    <scope>NUCLEOTIDE SEQUENCE [LARGE SCALE GENOMIC DNA]</scope>
    <source>
        <strain evidence="2">S2</strain>
        <tissue evidence="2">Leaf</tissue>
    </source>
</reference>
<feature type="compositionally biased region" description="Low complexity" evidence="1">
    <location>
        <begin position="39"/>
        <end position="52"/>
    </location>
</feature>
<feature type="region of interest" description="Disordered" evidence="1">
    <location>
        <begin position="208"/>
        <end position="248"/>
    </location>
</feature>
<dbReference type="AlphaFoldDB" id="A0A5N5F4A7"/>
<evidence type="ECO:0000256" key="1">
    <source>
        <dbReference type="SAM" id="MobiDB-lite"/>
    </source>
</evidence>
<keyword evidence="3" id="KW-1185">Reference proteome</keyword>
<feature type="compositionally biased region" description="Polar residues" evidence="1">
    <location>
        <begin position="236"/>
        <end position="247"/>
    </location>
</feature>
<name>A0A5N5F4A7_9ROSA</name>
<evidence type="ECO:0000313" key="2">
    <source>
        <dbReference type="EMBL" id="KAB2597908.1"/>
    </source>
</evidence>
<feature type="region of interest" description="Disordered" evidence="1">
    <location>
        <begin position="268"/>
        <end position="304"/>
    </location>
</feature>
<dbReference type="OrthoDB" id="1822016at2759"/>
<reference evidence="2 3" key="3">
    <citation type="submission" date="2019-11" db="EMBL/GenBank/DDBJ databases">
        <title>A de novo genome assembly of a pear dwarfing rootstock.</title>
        <authorList>
            <person name="Wang F."/>
            <person name="Wang J."/>
            <person name="Li S."/>
            <person name="Zhang Y."/>
            <person name="Fang M."/>
            <person name="Ma L."/>
            <person name="Zhao Y."/>
            <person name="Jiang S."/>
        </authorList>
    </citation>
    <scope>NUCLEOTIDE SEQUENCE [LARGE SCALE GENOMIC DNA]</scope>
    <source>
        <strain evidence="2">S2</strain>
        <tissue evidence="2">Leaf</tissue>
    </source>
</reference>
<evidence type="ECO:0000313" key="3">
    <source>
        <dbReference type="Proteomes" id="UP000327157"/>
    </source>
</evidence>
<dbReference type="EMBL" id="SMOL01000768">
    <property type="protein sequence ID" value="KAB2597908.1"/>
    <property type="molecule type" value="Genomic_DNA"/>
</dbReference>
<organism evidence="2 3">
    <name type="scientific">Pyrus ussuriensis x Pyrus communis</name>
    <dbReference type="NCBI Taxonomy" id="2448454"/>
    <lineage>
        <taxon>Eukaryota</taxon>
        <taxon>Viridiplantae</taxon>
        <taxon>Streptophyta</taxon>
        <taxon>Embryophyta</taxon>
        <taxon>Tracheophyta</taxon>
        <taxon>Spermatophyta</taxon>
        <taxon>Magnoliopsida</taxon>
        <taxon>eudicotyledons</taxon>
        <taxon>Gunneridae</taxon>
        <taxon>Pentapetalae</taxon>
        <taxon>rosids</taxon>
        <taxon>fabids</taxon>
        <taxon>Rosales</taxon>
        <taxon>Rosaceae</taxon>
        <taxon>Amygdaloideae</taxon>
        <taxon>Maleae</taxon>
        <taxon>Pyrus</taxon>
    </lineage>
</organism>
<comment type="caution">
    <text evidence="2">The sequence shown here is derived from an EMBL/GenBank/DDBJ whole genome shotgun (WGS) entry which is preliminary data.</text>
</comment>
<proteinExistence type="predicted"/>
<protein>
    <submittedName>
        <fullName evidence="2">Vacuolar protein sorting-associated protein 8-like protein</fullName>
    </submittedName>
</protein>
<reference evidence="3" key="2">
    <citation type="submission" date="2019-10" db="EMBL/GenBank/DDBJ databases">
        <title>A de novo genome assembly of a pear dwarfing rootstock.</title>
        <authorList>
            <person name="Wang F."/>
            <person name="Wang J."/>
            <person name="Li S."/>
            <person name="Zhang Y."/>
            <person name="Fang M."/>
            <person name="Ma L."/>
            <person name="Zhao Y."/>
            <person name="Jiang S."/>
        </authorList>
    </citation>
    <scope>NUCLEOTIDE SEQUENCE [LARGE SCALE GENOMIC DNA]</scope>
</reference>
<dbReference type="Proteomes" id="UP000327157">
    <property type="component" value="Chromosome 1"/>
</dbReference>
<feature type="region of interest" description="Disordered" evidence="1">
    <location>
        <begin position="136"/>
        <end position="190"/>
    </location>
</feature>
<feature type="compositionally biased region" description="Basic and acidic residues" evidence="1">
    <location>
        <begin position="292"/>
        <end position="304"/>
    </location>
</feature>
<feature type="region of interest" description="Disordered" evidence="1">
    <location>
        <begin position="1"/>
        <end position="68"/>
    </location>
</feature>
<feature type="compositionally biased region" description="Polar residues" evidence="1">
    <location>
        <begin position="170"/>
        <end position="189"/>
    </location>
</feature>
<accession>A0A5N5F4A7</accession>
<sequence>MELDLDSFLNSHVSLSDDDDDDDHLSSVPHRTIDEILNDTDSSASASPPSSTIHRLNSDTKPPEPPKYAVLVPVVKPEDERAVRTRPYLYSPVKSGDLADDPAGRVSKPSPWFLGGMRTNAKPGAALAAAAAASRLMPTPHATSIKSRRSAGSGVIQKVLESSEPDDNSEVSSNSNGDTNAIRSEVIRTNSKELQVDFGGELLRNGGVLKSENELKQASQVDETSAGNAVEEEKNVSSSYENLTNLDANDVKDTEFSKNVEVVEECKQEIQDLDDNSPCSKESDTEDYEGCGDGKDYEGCGERH</sequence>
<feature type="compositionally biased region" description="Polar residues" evidence="1">
    <location>
        <begin position="216"/>
        <end position="227"/>
    </location>
</feature>
<gene>
    <name evidence="2" type="ORF">D8674_000828</name>
</gene>